<name>A0A812SK40_9DINO</name>
<gene>
    <name evidence="7" type="primary">TNKS2</name>
    <name evidence="7" type="ORF">SNEC2469_LOCUS13527</name>
</gene>
<feature type="repeat" description="ANK" evidence="3">
    <location>
        <begin position="444"/>
        <end position="476"/>
    </location>
</feature>
<dbReference type="InterPro" id="IPR027417">
    <property type="entry name" value="P-loop_NTPase"/>
</dbReference>
<keyword evidence="1" id="KW-0677">Repeat</keyword>
<feature type="domain" description="Integrase catalytic" evidence="6">
    <location>
        <begin position="1954"/>
        <end position="2123"/>
    </location>
</feature>
<dbReference type="SMART" id="SM00248">
    <property type="entry name" value="ANK"/>
    <property type="match status" value="4"/>
</dbReference>
<dbReference type="Gene3D" id="3.40.50.300">
    <property type="entry name" value="P-loop containing nucleotide triphosphate hydrolases"/>
    <property type="match status" value="1"/>
</dbReference>
<dbReference type="GO" id="GO:0015074">
    <property type="term" value="P:DNA integration"/>
    <property type="evidence" value="ECO:0007669"/>
    <property type="project" value="InterPro"/>
</dbReference>
<feature type="repeat" description="ANK" evidence="3">
    <location>
        <begin position="410"/>
        <end position="432"/>
    </location>
</feature>
<keyword evidence="2 3" id="KW-0040">ANK repeat</keyword>
<accession>A0A812SK40</accession>
<evidence type="ECO:0000256" key="5">
    <source>
        <dbReference type="SAM" id="MobiDB-lite"/>
    </source>
</evidence>
<protein>
    <submittedName>
        <fullName evidence="7">TNKS2 protein</fullName>
    </submittedName>
</protein>
<dbReference type="InterPro" id="IPR002110">
    <property type="entry name" value="Ankyrin_rpt"/>
</dbReference>
<evidence type="ECO:0000256" key="1">
    <source>
        <dbReference type="ARBA" id="ARBA00022737"/>
    </source>
</evidence>
<dbReference type="PROSITE" id="PS50088">
    <property type="entry name" value="ANK_REPEAT"/>
    <property type="match status" value="4"/>
</dbReference>
<dbReference type="SUPFAM" id="SSF48403">
    <property type="entry name" value="Ankyrin repeat"/>
    <property type="match status" value="1"/>
</dbReference>
<dbReference type="InterPro" id="IPR036397">
    <property type="entry name" value="RNaseH_sf"/>
</dbReference>
<dbReference type="PROSITE" id="PS50297">
    <property type="entry name" value="ANK_REP_REGION"/>
    <property type="match status" value="2"/>
</dbReference>
<dbReference type="InterPro" id="IPR036770">
    <property type="entry name" value="Ankyrin_rpt-contain_sf"/>
</dbReference>
<dbReference type="Proteomes" id="UP000601435">
    <property type="component" value="Unassembled WGS sequence"/>
</dbReference>
<dbReference type="Pfam" id="PF12796">
    <property type="entry name" value="Ank_2"/>
    <property type="match status" value="2"/>
</dbReference>
<dbReference type="Gene3D" id="3.30.420.10">
    <property type="entry name" value="Ribonuclease H-like superfamily/Ribonuclease H"/>
    <property type="match status" value="1"/>
</dbReference>
<feature type="repeat" description="ANK" evidence="3">
    <location>
        <begin position="247"/>
        <end position="279"/>
    </location>
</feature>
<feature type="coiled-coil region" evidence="4">
    <location>
        <begin position="345"/>
        <end position="374"/>
    </location>
</feature>
<feature type="region of interest" description="Disordered" evidence="5">
    <location>
        <begin position="1504"/>
        <end position="1551"/>
    </location>
</feature>
<dbReference type="PANTHER" id="PTHR24171">
    <property type="entry name" value="ANKYRIN REPEAT DOMAIN-CONTAINING PROTEIN 39-RELATED"/>
    <property type="match status" value="1"/>
</dbReference>
<feature type="region of interest" description="Disordered" evidence="5">
    <location>
        <begin position="505"/>
        <end position="526"/>
    </location>
</feature>
<dbReference type="InterPro" id="IPR001584">
    <property type="entry name" value="Integrase_cat-core"/>
</dbReference>
<feature type="region of interest" description="Disordered" evidence="5">
    <location>
        <begin position="1742"/>
        <end position="1773"/>
    </location>
</feature>
<comment type="caution">
    <text evidence="7">The sequence shown here is derived from an EMBL/GenBank/DDBJ whole genome shotgun (WGS) entry which is preliminary data.</text>
</comment>
<dbReference type="InterPro" id="IPR012337">
    <property type="entry name" value="RNaseH-like_sf"/>
</dbReference>
<evidence type="ECO:0000256" key="3">
    <source>
        <dbReference type="PROSITE-ProRule" id="PRU00023"/>
    </source>
</evidence>
<dbReference type="PROSITE" id="PS50994">
    <property type="entry name" value="INTEGRASE"/>
    <property type="match status" value="1"/>
</dbReference>
<evidence type="ECO:0000259" key="6">
    <source>
        <dbReference type="PROSITE" id="PS50994"/>
    </source>
</evidence>
<dbReference type="Gene3D" id="1.25.40.20">
    <property type="entry name" value="Ankyrin repeat-containing domain"/>
    <property type="match status" value="2"/>
</dbReference>
<evidence type="ECO:0000256" key="2">
    <source>
        <dbReference type="ARBA" id="ARBA00023043"/>
    </source>
</evidence>
<organism evidence="7 8">
    <name type="scientific">Symbiodinium necroappetens</name>
    <dbReference type="NCBI Taxonomy" id="1628268"/>
    <lineage>
        <taxon>Eukaryota</taxon>
        <taxon>Sar</taxon>
        <taxon>Alveolata</taxon>
        <taxon>Dinophyceae</taxon>
        <taxon>Suessiales</taxon>
        <taxon>Symbiodiniaceae</taxon>
        <taxon>Symbiodinium</taxon>
    </lineage>
</organism>
<dbReference type="OrthoDB" id="426293at2759"/>
<keyword evidence="8" id="KW-1185">Reference proteome</keyword>
<dbReference type="EMBL" id="CAJNJA010021586">
    <property type="protein sequence ID" value="CAE7478685.1"/>
    <property type="molecule type" value="Genomic_DNA"/>
</dbReference>
<feature type="repeat" description="ANK" evidence="3">
    <location>
        <begin position="284"/>
        <end position="316"/>
    </location>
</feature>
<evidence type="ECO:0000313" key="7">
    <source>
        <dbReference type="EMBL" id="CAE7478685.1"/>
    </source>
</evidence>
<keyword evidence="4" id="KW-0175">Coiled coil</keyword>
<evidence type="ECO:0000313" key="8">
    <source>
        <dbReference type="Proteomes" id="UP000601435"/>
    </source>
</evidence>
<reference evidence="7" key="1">
    <citation type="submission" date="2021-02" db="EMBL/GenBank/DDBJ databases">
        <authorList>
            <person name="Dougan E. K."/>
            <person name="Rhodes N."/>
            <person name="Thang M."/>
            <person name="Chan C."/>
        </authorList>
    </citation>
    <scope>NUCLEOTIDE SEQUENCE</scope>
</reference>
<proteinExistence type="predicted"/>
<dbReference type="GO" id="GO:0003676">
    <property type="term" value="F:nucleic acid binding"/>
    <property type="evidence" value="ECO:0007669"/>
    <property type="project" value="InterPro"/>
</dbReference>
<sequence length="2933" mass="327758">MARAIKLRDITSELNDCVYTSGKYPLLVDTTGQACQFLKYRGRYLSILKKGDFEKETLRKALVQALHNGAWLVLDFDKLECDLQSYFDKDSFPEMVLSPHELFLEENFTPLLRPTDEFAAKVTYEHQAALAEGAFQDRTKCHAPERVADVSKKFDPKDSFRLVLATKQEEPPASLKEKMVLLKVDVSENEVKENAGRWAGREQPKKEKSKEQVKMDEELLEFAFDGELQEVQTLLDKSADPMAKDGRGNTALSEAAVQGHIEVVKCLLDWKAPIGSDPNAAGNDGRTALHRACFQGHQAVAQVLLEHGSDPRTKDRHGELPYDMASNDETRAALEAWDSAKTDSLKEERAKAIDAEDEKNVRNEEERLQLARRKKTAKLCELTEQGDKDALELELLDLDRKEIPAYRDDRGNSILHLAATHGRQEIVTLLFDSFGFGANPRDSKGWTPIAVAAFHGHKKICQVLMARKADPLIENAYRKDAFAVAKDDEIKETLKCVDTPSEVPIAGASSITGGTENPAEEAPDEAEPAIAKAKAKGKAGSIVATSAGAGLGSATLMGASIFISQKKVRSVMSVSCASCPVRHAIAIGMELPFDPQGDAPVFILGTRLEVEYPLRTFPGLQLPVFVSFGQRDQRVFRLSGKFWVPVVRPRSPAPQYGADGLDGSGTGAGARRFVDYRMDPAPSWNGEWPEQQYREYVRKLKLWLIEARERLPSALIGKRILDAIPYGSRLSSLVSHLSVEEITSDGGWETIVACIEEAHDYLKVAKLEQAFSEAVFRGRRKHGQSISAFLTAKKASFAELRKQGGFTADQQQRIRVLTDGSIEFKKVEGAIRKIFGDGVDDASDHRGQSYWLDGADDGDDWGYQNGELYDQDGEIYYQDGEIYYQGDEIYYQDAENPLFQDILESGDDGEVYICLDEPMPAMMEEDEALSYCGELLNYVFGETSDRWFRKGKGFGVYGTGVERPDEMPSVQAAGTLEPGMPAETSSPQSGVNEAWLEHATFGNLFSAIYEYVPLPKSGKFSEELNELDRPVHLPESEQYMESSFLSFTFASTQGEPRGCALVDTAAQHGLVGESTLMSHDALLRDQYQLRIQVTNEPGGTVRGVCGSEQITKVAYVPLGISGKSGVLRVQVVPGDVPFLIPAYLLSELGAVIDMHACLIAYTNIGAVQSMTRRSTGHVEIHICEFGSRTRHRPLVFQSSSLMERAKPVPWLLRWRRFVLRCFYGLFVQAQMGLEQIITQPQLRRARRLAVQRENLERRALELQRQEQALVASTASSRTPVQKKMMTYEDYAEQLRPMAEHRGRAKYLTPVLRASPMCPHQETKHGANSDWAWVKCLRCHQVEQIPKLPLNRLQHWNEVLVFQKPDYETPMEKQSAKETKKATKVMAKMANPSTPATSSMKPSARTVLVEQQELLAMDIGTPRSKLSGLYQSGSEQMEASDREQDEMNLWRMDAASAPQVSPPALMQGKPGDVDVQRRDPWMSMPVAELRRPPVFGCRGPSVCDLPEGSASEHTPPGPGSPSVSTMWGHDADDGMAGGAEEPLPERWLQPGSSAPNSVTYGYKSLGWLGDVSSQLPGLSTVLGNVVSPHSMVYTYHGDHVPDHPPVRLRYPLGTRVVATSPEPGIWNLLHIDRSASCRYDLGGETKVFVIQEFTDEFLDYVKDQDLDPIEVTMDRHVKKKLGDSLASLTGSLDQYFDLWEETTSGEEPSFGTSIPATVEVALPGTPDEPPPEVLPPRLPVHETSQFATGSGRRPKPPYNMKDLGLPRSPNDSTRLQSDLIPYDFELTTLCRDLQQFGYGDEVWRDHYGQAMLVTMHPRTSLVPLVGPGNRHLRWSAVMTNPGEWRWLERGGSGPLCPGLRDGLVLVIVYRWAPPAQAVRNPEKNEVTTYVSTFDLTDREKRGVLRCHVNLGHPHAKEFARLLRAAGSRQDVIQYVLREFECPGCVREKRAPTRLPAATPRTYDFNVIIGVDLLFLHGLNSKADHPVLNITCLGTLYSTFGLIDPLAKTAVKAWEGFARLWLRTFGAPQYLMFDEGREFTGSAFQEGMERHGIIPLEVSRQAPFANGIVERRGGLFKEVYYRTKELTPPRNLPELEALIFEASWALQTLVNRSGFSPAQRVLGRQPTLALDTLADQREYHLSTTQDEAWERAHTMRTAAREALMEVDARARLARARLARPRQEIAKLHFEKGEPVAVWRQGKRGNTAKVGPCFVVLQEGQTIWVTRRGQLWRCHVGQVYKMAESEKAGIEAIPLDLLEAKTRLRYDSEKMRFRTSNSKGPMWCDVVQRVTIDNDTNEEPNLRVQTNPNVIHYNQKMRVTEWGDKGKHPVDGEIYGSFVGLTKKSGKELNERNFDLEEQKIFNEAKRVEIQNLEGGGAIRIIEDRDEADRLRAEFPDRIMPSRFILTRKQQEIGERWKAKARWILLGHRDPDALDLERFAPTPATPTVYLTLQVISSLCFELFIMDVTSAFGQSDPEQRRQGRLFASLPKTGLPDKPAWSLIEVLTAVYGLVNAPASWRRTVRKFLLGLGYHESVFDPCLFYLPFDQKEIDELGGIDNARGGPRHATLMSQLRERFRFGKWRKVFGGSGEYLGRTIRQLQNFEVRVDMRRYVEEKLSPIHLTRHRLKDGDDAKLSEKEITALRGAGGSLLWIAKEARPDVAAASTMTMSWGADGPTIKDIKAANKVISELKRTPDYFLRILPVSLSTGLWVSVSDASVANDHVRSQGGFLVGFADGDILKGDLVNFSINSWRSHRLRRVVKASLGSEALAMDDGLAELEWVKAMFAELVVPGSTISDGSRYGPDESIAVVRQVDPSEESILVTDARALYDLFHRRSGAAGLCRRAQIDVSVLAESARVLKATVHWLPGNFMVSDCLTKRLGNSALMRKVMLHGKYAIKEFGLQKLAQLTDCVSDLNSPPDGCETVSNKLRSDQSCQ</sequence>
<evidence type="ECO:0000256" key="4">
    <source>
        <dbReference type="SAM" id="Coils"/>
    </source>
</evidence>
<dbReference type="SUPFAM" id="SSF53098">
    <property type="entry name" value="Ribonuclease H-like"/>
    <property type="match status" value="1"/>
</dbReference>
<feature type="coiled-coil region" evidence="4">
    <location>
        <begin position="1245"/>
        <end position="1272"/>
    </location>
</feature>